<name>A0A3S5CPV0_9PLAT</name>
<keyword evidence="2" id="KW-1185">Reference proteome</keyword>
<dbReference type="Proteomes" id="UP000784294">
    <property type="component" value="Unassembled WGS sequence"/>
</dbReference>
<comment type="caution">
    <text evidence="1">The sequence shown here is derived from an EMBL/GenBank/DDBJ whole genome shotgun (WGS) entry which is preliminary data.</text>
</comment>
<dbReference type="EMBL" id="CAAALY010257824">
    <property type="protein sequence ID" value="VEL38400.1"/>
    <property type="molecule type" value="Genomic_DNA"/>
</dbReference>
<evidence type="ECO:0000313" key="1">
    <source>
        <dbReference type="EMBL" id="VEL38400.1"/>
    </source>
</evidence>
<evidence type="ECO:0000313" key="2">
    <source>
        <dbReference type="Proteomes" id="UP000784294"/>
    </source>
</evidence>
<reference evidence="1" key="1">
    <citation type="submission" date="2018-11" db="EMBL/GenBank/DDBJ databases">
        <authorList>
            <consortium name="Pathogen Informatics"/>
        </authorList>
    </citation>
    <scope>NUCLEOTIDE SEQUENCE</scope>
</reference>
<accession>A0A3S5CPV0</accession>
<dbReference type="AlphaFoldDB" id="A0A3S5CPV0"/>
<gene>
    <name evidence="1" type="ORF">PXEA_LOCUS31840</name>
</gene>
<sequence length="133" mass="15151">MWQIINSKWSVAISLIIAIEQTLFHMKSHAFIRTSLDIILDHAEGDQQDKIGEIEVAGQLDSCKPDRRKQATKSDRPADYVKEAAKNVIGENLRVSTPHRSYQHPVTQGYSWQCSRVVSVSSYRPALPRFDSR</sequence>
<proteinExistence type="predicted"/>
<protein>
    <submittedName>
        <fullName evidence="1">Uncharacterized protein</fullName>
    </submittedName>
</protein>
<organism evidence="1 2">
    <name type="scientific">Protopolystoma xenopodis</name>
    <dbReference type="NCBI Taxonomy" id="117903"/>
    <lineage>
        <taxon>Eukaryota</taxon>
        <taxon>Metazoa</taxon>
        <taxon>Spiralia</taxon>
        <taxon>Lophotrochozoa</taxon>
        <taxon>Platyhelminthes</taxon>
        <taxon>Monogenea</taxon>
        <taxon>Polyopisthocotylea</taxon>
        <taxon>Polystomatidea</taxon>
        <taxon>Polystomatidae</taxon>
        <taxon>Protopolystoma</taxon>
    </lineage>
</organism>